<keyword evidence="1" id="KW-0472">Membrane</keyword>
<comment type="caution">
    <text evidence="2">The sequence shown here is derived from an EMBL/GenBank/DDBJ whole genome shotgun (WGS) entry which is preliminary data.</text>
</comment>
<dbReference type="SUPFAM" id="SSF49299">
    <property type="entry name" value="PKD domain"/>
    <property type="match status" value="1"/>
</dbReference>
<dbReference type="Proteomes" id="UP000233535">
    <property type="component" value="Unassembled WGS sequence"/>
</dbReference>
<keyword evidence="1" id="KW-1133">Transmembrane helix</keyword>
<evidence type="ECO:0000256" key="1">
    <source>
        <dbReference type="SAM" id="Phobius"/>
    </source>
</evidence>
<dbReference type="RefSeq" id="WP_101260404.1">
    <property type="nucleotide sequence ID" value="NZ_MVDD01000003.1"/>
</dbReference>
<dbReference type="InterPro" id="IPR035986">
    <property type="entry name" value="PKD_dom_sf"/>
</dbReference>
<keyword evidence="3" id="KW-1185">Reference proteome</keyword>
<dbReference type="EMBL" id="MVDD01000003">
    <property type="protein sequence ID" value="PKQ64265.1"/>
    <property type="molecule type" value="Genomic_DNA"/>
</dbReference>
<proteinExistence type="predicted"/>
<protein>
    <recommendedName>
        <fullName evidence="4">PKD domain-containing protein</fullName>
    </recommendedName>
</protein>
<accession>A0A2N3I1T1</accession>
<dbReference type="OrthoDB" id="639802at2"/>
<evidence type="ECO:0000313" key="2">
    <source>
        <dbReference type="EMBL" id="PKQ64265.1"/>
    </source>
</evidence>
<dbReference type="AlphaFoldDB" id="A0A2N3I1T1"/>
<feature type="transmembrane region" description="Helical" evidence="1">
    <location>
        <begin position="94"/>
        <end position="113"/>
    </location>
</feature>
<keyword evidence="1" id="KW-0812">Transmembrane</keyword>
<reference evidence="2 3" key="1">
    <citation type="journal article" date="2017" name="Front. Microbiol.">
        <title>Labilibaculum manganireducens gen. nov., sp. nov. and Labilibaculum filiforme sp. nov., Novel Bacteroidetes Isolated from Subsurface Sediments of the Baltic Sea.</title>
        <authorList>
            <person name="Vandieken V."/>
            <person name="Marshall I.P."/>
            <person name="Niemann H."/>
            <person name="Engelen B."/>
            <person name="Cypionka H."/>
        </authorList>
    </citation>
    <scope>NUCLEOTIDE SEQUENCE [LARGE SCALE GENOMIC DNA]</scope>
    <source>
        <strain evidence="2 3">59.16B</strain>
    </source>
</reference>
<evidence type="ECO:0008006" key="4">
    <source>
        <dbReference type="Google" id="ProtNLM"/>
    </source>
</evidence>
<gene>
    <name evidence="2" type="ORF">BZG02_05430</name>
</gene>
<evidence type="ECO:0000313" key="3">
    <source>
        <dbReference type="Proteomes" id="UP000233535"/>
    </source>
</evidence>
<organism evidence="2 3">
    <name type="scientific">Labilibaculum filiforme</name>
    <dbReference type="NCBI Taxonomy" id="1940526"/>
    <lineage>
        <taxon>Bacteria</taxon>
        <taxon>Pseudomonadati</taxon>
        <taxon>Bacteroidota</taxon>
        <taxon>Bacteroidia</taxon>
        <taxon>Marinilabiliales</taxon>
        <taxon>Marinifilaceae</taxon>
        <taxon>Labilibaculum</taxon>
    </lineage>
</organism>
<name>A0A2N3I1T1_9BACT</name>
<sequence length="406" mass="46121">MYNQKHSYKKLKRVVERKFAKGKSQFWKNRDYEDLSFVIHQETKILISVATLKRFFGKVKTADDYAPQNSTLEALSGYADVQEKQKSIVNSYKLVLVFSIGLVAIACAIWFIASNTTSDKSELIQKCTLALVKQEGRCPGTAFFEFTIPTAKENIFLNFGDGTKKLPIKKEQKHAHFYEYPGNFQAFLQVENTVVSDTVAVFIPTHDWQIFAHYFKPDLIDRYYPVPINKNVCDGVFHASSKSIGSLGIDTSEIVVVRIDCFAKTEFSGDSFRYKTRFKNSSYWPAVRCYSTSLILEGSEGSIQFKFVGEGCSRFSYYQLGEKLVNGNNSDLTNFVVDHNHWVDAEIINKDRNVIVKSNDKVIFSGNYTKSIGKIVGTSVIFHGSGSVDYIHLKSENNDCIFENDF</sequence>